<reference evidence="2 3" key="1">
    <citation type="submission" date="2016-04" db="EMBL/GenBank/DDBJ databases">
        <title>Genome analyses suggest a sexual origin of heterokaryosis in a supposedly ancient asexual fungus.</title>
        <authorList>
            <person name="Ropars J."/>
            <person name="Sedzielewska K."/>
            <person name="Noel J."/>
            <person name="Charron P."/>
            <person name="Farinelli L."/>
            <person name="Marton T."/>
            <person name="Kruger M."/>
            <person name="Pelin A."/>
            <person name="Brachmann A."/>
            <person name="Corradi N."/>
        </authorList>
    </citation>
    <scope>NUCLEOTIDE SEQUENCE [LARGE SCALE GENOMIC DNA]</scope>
    <source>
        <strain evidence="2 3">C2</strain>
    </source>
</reference>
<dbReference type="Proteomes" id="UP000233469">
    <property type="component" value="Unassembled WGS sequence"/>
</dbReference>
<evidence type="ECO:0000313" key="2">
    <source>
        <dbReference type="EMBL" id="PKK58830.1"/>
    </source>
</evidence>
<dbReference type="VEuPathDB" id="FungiDB:RhiirFUN_016434"/>
<feature type="compositionally biased region" description="Low complexity" evidence="1">
    <location>
        <begin position="37"/>
        <end position="54"/>
    </location>
</feature>
<organism evidence="2 3">
    <name type="scientific">Rhizophagus irregularis</name>
    <dbReference type="NCBI Taxonomy" id="588596"/>
    <lineage>
        <taxon>Eukaryota</taxon>
        <taxon>Fungi</taxon>
        <taxon>Fungi incertae sedis</taxon>
        <taxon>Mucoromycota</taxon>
        <taxon>Glomeromycotina</taxon>
        <taxon>Glomeromycetes</taxon>
        <taxon>Glomerales</taxon>
        <taxon>Glomeraceae</taxon>
        <taxon>Rhizophagus</taxon>
    </lineage>
</organism>
<name>A0A2N1MB17_9GLOM</name>
<dbReference type="VEuPathDB" id="FungiDB:FUN_021567"/>
<feature type="region of interest" description="Disordered" evidence="1">
    <location>
        <begin position="37"/>
        <end position="137"/>
    </location>
</feature>
<dbReference type="VEuPathDB" id="FungiDB:RhiirA1_483224"/>
<sequence>MNQQEEISLIKKQNELILERLNSLDDGTFAALSTNIRRPSTSSTTSPVDVSSLSAHENIRRPSTSSTTFPVDVSSLLARGNSRRPSTSSTISPVDVSSLLARGNSRRPSTSSTTSPVDVSSLSACGNIRRPSTSSTTFPVDTHNKSFVAKLKKKYISKLDMISTLDITNEMYTLCMSSMRICADYHLDYNLSYKDIHKNILFKIIEKFKIKTKNLNISLGYNDWFAYELLKKHVQHVRDHKAKTINGYFTKRT</sequence>
<feature type="compositionally biased region" description="Low complexity" evidence="1">
    <location>
        <begin position="83"/>
        <end position="93"/>
    </location>
</feature>
<dbReference type="VEuPathDB" id="FungiDB:RhiirA1_542042"/>
<dbReference type="AlphaFoldDB" id="A0A2N1MB17"/>
<comment type="caution">
    <text evidence="2">The sequence shown here is derived from an EMBL/GenBank/DDBJ whole genome shotgun (WGS) entry which is preliminary data.</text>
</comment>
<evidence type="ECO:0000256" key="1">
    <source>
        <dbReference type="SAM" id="MobiDB-lite"/>
    </source>
</evidence>
<reference evidence="2 3" key="2">
    <citation type="submission" date="2017-10" db="EMBL/GenBank/DDBJ databases">
        <title>Extensive intraspecific genome diversity in a model arbuscular mycorrhizal fungus.</title>
        <authorList>
            <person name="Chen E.C.H."/>
            <person name="Morin E."/>
            <person name="Baudet D."/>
            <person name="Noel J."/>
            <person name="Ndikumana S."/>
            <person name="Charron P."/>
            <person name="St-Onge C."/>
            <person name="Giorgi J."/>
            <person name="Grigoriev I.V."/>
            <person name="Roux C."/>
            <person name="Martin F.M."/>
            <person name="Corradi N."/>
        </authorList>
    </citation>
    <scope>NUCLEOTIDE SEQUENCE [LARGE SCALE GENOMIC DNA]</scope>
    <source>
        <strain evidence="2 3">C2</strain>
    </source>
</reference>
<dbReference type="EMBL" id="LLXL01003355">
    <property type="protein sequence ID" value="PKK58830.1"/>
    <property type="molecule type" value="Genomic_DNA"/>
</dbReference>
<proteinExistence type="predicted"/>
<protein>
    <submittedName>
        <fullName evidence="2">Uncharacterized protein</fullName>
    </submittedName>
</protein>
<feature type="compositionally biased region" description="Low complexity" evidence="1">
    <location>
        <begin position="106"/>
        <end position="123"/>
    </location>
</feature>
<evidence type="ECO:0000313" key="3">
    <source>
        <dbReference type="Proteomes" id="UP000233469"/>
    </source>
</evidence>
<gene>
    <name evidence="2" type="ORF">RhiirC2_795700</name>
</gene>
<accession>A0A2N1MB17</accession>